<evidence type="ECO:0000313" key="3">
    <source>
        <dbReference type="Proteomes" id="UP000015103"/>
    </source>
</evidence>
<evidence type="ECO:0000259" key="1">
    <source>
        <dbReference type="Pfam" id="PF02932"/>
    </source>
</evidence>
<dbReference type="InterPro" id="IPR038050">
    <property type="entry name" value="Neuro_actylchol_rec"/>
</dbReference>
<dbReference type="PRINTS" id="PR00253">
    <property type="entry name" value="GABAARECEPTR"/>
</dbReference>
<dbReference type="FunCoup" id="T1HLM4">
    <property type="interactions" value="71"/>
</dbReference>
<keyword evidence="3" id="KW-1185">Reference proteome</keyword>
<feature type="domain" description="Neurotransmitter-gated ion-channel transmembrane" evidence="1">
    <location>
        <begin position="171"/>
        <end position="223"/>
    </location>
</feature>
<dbReference type="STRING" id="13249.T1HLM4"/>
<dbReference type="eggNOG" id="KOG3642">
    <property type="taxonomic scope" value="Eukaryota"/>
</dbReference>
<evidence type="ECO:0000313" key="2">
    <source>
        <dbReference type="EnsemblMetazoa" id="RPRC004948-PA"/>
    </source>
</evidence>
<name>T1HLM4_RHOPR</name>
<dbReference type="SUPFAM" id="SSF90112">
    <property type="entry name" value="Neurotransmitter-gated ion-channel transmembrane pore"/>
    <property type="match status" value="1"/>
</dbReference>
<reference evidence="2" key="1">
    <citation type="submission" date="2015-05" db="UniProtKB">
        <authorList>
            <consortium name="EnsemblMetazoa"/>
        </authorList>
    </citation>
    <scope>IDENTIFICATION</scope>
</reference>
<dbReference type="EMBL" id="ACPB03028823">
    <property type="status" value="NOT_ANNOTATED_CDS"/>
    <property type="molecule type" value="Genomic_DNA"/>
</dbReference>
<dbReference type="InterPro" id="IPR006028">
    <property type="entry name" value="GABAA/Glycine_rcpt"/>
</dbReference>
<accession>T1HLM4</accession>
<dbReference type="Proteomes" id="UP000015103">
    <property type="component" value="Unassembled WGS sequence"/>
</dbReference>
<dbReference type="EnsemblMetazoa" id="RPRC004948-RA">
    <property type="protein sequence ID" value="RPRC004948-PA"/>
    <property type="gene ID" value="RPRC004948"/>
</dbReference>
<dbReference type="Gene3D" id="1.20.58.390">
    <property type="entry name" value="Neurotransmitter-gated ion-channel transmembrane domain"/>
    <property type="match status" value="1"/>
</dbReference>
<dbReference type="HOGENOM" id="CLU_1237723_0_0_1"/>
<dbReference type="GO" id="GO:0016020">
    <property type="term" value="C:membrane"/>
    <property type="evidence" value="ECO:0007669"/>
    <property type="project" value="InterPro"/>
</dbReference>
<dbReference type="InParanoid" id="T1HLM4"/>
<sequence length="224" mass="24996">MNDFMKIGRCGDNLKGLEYLPLVDVRAGRTVTKCRCDQSHWSEDTILEVSSLSGPITIKSAELEGYNTVTDSSDQVKDIVEVKISGGNENVSRNITIVLENLLKNYESSQTPTHGKGGHSSIITAYAYPTRQLVYQWQSGKSVSFQSGMALSQFDLMGSPQRNLTLRRREGITTVLTLSTIGLDSRTDLPKVRYATALDWFLLMSFFYCIATLLEFAGVHYFTK</sequence>
<organism evidence="2 3">
    <name type="scientific">Rhodnius prolixus</name>
    <name type="common">Triatomid bug</name>
    <dbReference type="NCBI Taxonomy" id="13249"/>
    <lineage>
        <taxon>Eukaryota</taxon>
        <taxon>Metazoa</taxon>
        <taxon>Ecdysozoa</taxon>
        <taxon>Arthropoda</taxon>
        <taxon>Hexapoda</taxon>
        <taxon>Insecta</taxon>
        <taxon>Pterygota</taxon>
        <taxon>Neoptera</taxon>
        <taxon>Paraneoptera</taxon>
        <taxon>Hemiptera</taxon>
        <taxon>Heteroptera</taxon>
        <taxon>Panheteroptera</taxon>
        <taxon>Cimicomorpha</taxon>
        <taxon>Reduviidae</taxon>
        <taxon>Triatominae</taxon>
        <taxon>Rhodnius</taxon>
    </lineage>
</organism>
<dbReference type="Pfam" id="PF02932">
    <property type="entry name" value="Neur_chan_memb"/>
    <property type="match status" value="1"/>
</dbReference>
<dbReference type="GO" id="GO:0004888">
    <property type="term" value="F:transmembrane signaling receptor activity"/>
    <property type="evidence" value="ECO:0007669"/>
    <property type="project" value="InterPro"/>
</dbReference>
<dbReference type="GO" id="GO:0005230">
    <property type="term" value="F:extracellular ligand-gated monoatomic ion channel activity"/>
    <property type="evidence" value="ECO:0007669"/>
    <property type="project" value="UniProtKB-ARBA"/>
</dbReference>
<dbReference type="GO" id="GO:0005254">
    <property type="term" value="F:chloride channel activity"/>
    <property type="evidence" value="ECO:0007669"/>
    <property type="project" value="UniProtKB-ARBA"/>
</dbReference>
<dbReference type="VEuPathDB" id="VectorBase:RPRC004948"/>
<dbReference type="GO" id="GO:0099095">
    <property type="term" value="F:ligand-gated monoatomic anion channel activity"/>
    <property type="evidence" value="ECO:0007669"/>
    <property type="project" value="UniProtKB-ARBA"/>
</dbReference>
<dbReference type="AlphaFoldDB" id="T1HLM4"/>
<proteinExistence type="predicted"/>
<protein>
    <recommendedName>
        <fullName evidence="1">Neurotransmitter-gated ion-channel transmembrane domain-containing protein</fullName>
    </recommendedName>
</protein>
<dbReference type="InterPro" id="IPR006029">
    <property type="entry name" value="Neurotrans-gated_channel_TM"/>
</dbReference>
<dbReference type="InterPro" id="IPR036719">
    <property type="entry name" value="Neuro-gated_channel_TM_sf"/>
</dbReference>